<dbReference type="PANTHER" id="PTHR34386">
    <property type="entry name" value="GLUTAREDOXIN"/>
    <property type="match status" value="1"/>
</dbReference>
<dbReference type="Proteomes" id="UP000275394">
    <property type="component" value="Unassembled WGS sequence"/>
</dbReference>
<proteinExistence type="predicted"/>
<comment type="caution">
    <text evidence="2">The sequence shown here is derived from an EMBL/GenBank/DDBJ whole genome shotgun (WGS) entry which is preliminary data.</text>
</comment>
<dbReference type="OrthoDB" id="9814618at2"/>
<dbReference type="InterPro" id="IPR036249">
    <property type="entry name" value="Thioredoxin-like_sf"/>
</dbReference>
<dbReference type="RefSeq" id="WP_123713954.1">
    <property type="nucleotide sequence ID" value="NZ_RKHR01000008.1"/>
</dbReference>
<keyword evidence="3" id="KW-1185">Reference proteome</keyword>
<dbReference type="PROSITE" id="PS00195">
    <property type="entry name" value="GLUTAREDOXIN_1"/>
    <property type="match status" value="1"/>
</dbReference>
<dbReference type="PROSITE" id="PS51354">
    <property type="entry name" value="GLUTAREDOXIN_2"/>
    <property type="match status" value="1"/>
</dbReference>
<dbReference type="InterPro" id="IPR002109">
    <property type="entry name" value="Glutaredoxin"/>
</dbReference>
<gene>
    <name evidence="2" type="ORF">EDC56_3628</name>
</gene>
<dbReference type="Pfam" id="PF00462">
    <property type="entry name" value="Glutaredoxin"/>
    <property type="match status" value="1"/>
</dbReference>
<dbReference type="Gene3D" id="3.40.30.10">
    <property type="entry name" value="Glutaredoxin"/>
    <property type="match status" value="1"/>
</dbReference>
<dbReference type="GO" id="GO:0045454">
    <property type="term" value="P:cell redox homeostasis"/>
    <property type="evidence" value="ECO:0007669"/>
    <property type="project" value="TreeGrafter"/>
</dbReference>
<evidence type="ECO:0000313" key="2">
    <source>
        <dbReference type="EMBL" id="ROR97959.1"/>
    </source>
</evidence>
<dbReference type="PANTHER" id="PTHR34386:SF1">
    <property type="entry name" value="GLUTAREDOXIN-LIKE PROTEIN NRDH"/>
    <property type="match status" value="1"/>
</dbReference>
<organism evidence="2 3">
    <name type="scientific">Sinobacterium caligoides</name>
    <dbReference type="NCBI Taxonomy" id="933926"/>
    <lineage>
        <taxon>Bacteria</taxon>
        <taxon>Pseudomonadati</taxon>
        <taxon>Pseudomonadota</taxon>
        <taxon>Gammaproteobacteria</taxon>
        <taxon>Cellvibrionales</taxon>
        <taxon>Spongiibacteraceae</taxon>
        <taxon>Sinobacterium</taxon>
    </lineage>
</organism>
<reference evidence="2 3" key="1">
    <citation type="submission" date="2018-11" db="EMBL/GenBank/DDBJ databases">
        <title>Genomic Encyclopedia of Type Strains, Phase IV (KMG-IV): sequencing the most valuable type-strain genomes for metagenomic binning, comparative biology and taxonomic classification.</title>
        <authorList>
            <person name="Goeker M."/>
        </authorList>
    </citation>
    <scope>NUCLEOTIDE SEQUENCE [LARGE SCALE GENOMIC DNA]</scope>
    <source>
        <strain evidence="2 3">DSM 100316</strain>
    </source>
</reference>
<dbReference type="CDD" id="cd02976">
    <property type="entry name" value="NrdH"/>
    <property type="match status" value="1"/>
</dbReference>
<sequence length="79" mass="9017">MLKITLYSADKCPHCKSAKAFLKQRKLAFVELNVDRNRRAAKELQRLGARGLPFIVIGQQSLSGFDVKKLERMIASQQR</sequence>
<name>A0A3N2DDU7_9GAMM</name>
<protein>
    <submittedName>
        <fullName evidence="2">Glutaredoxin</fullName>
    </submittedName>
</protein>
<dbReference type="InterPro" id="IPR051548">
    <property type="entry name" value="Grx-like_ET"/>
</dbReference>
<feature type="domain" description="Glutaredoxin" evidence="1">
    <location>
        <begin position="4"/>
        <end position="60"/>
    </location>
</feature>
<evidence type="ECO:0000313" key="3">
    <source>
        <dbReference type="Proteomes" id="UP000275394"/>
    </source>
</evidence>
<evidence type="ECO:0000259" key="1">
    <source>
        <dbReference type="Pfam" id="PF00462"/>
    </source>
</evidence>
<dbReference type="AlphaFoldDB" id="A0A3N2DDU7"/>
<dbReference type="SUPFAM" id="SSF52833">
    <property type="entry name" value="Thioredoxin-like"/>
    <property type="match status" value="1"/>
</dbReference>
<dbReference type="InterPro" id="IPR011767">
    <property type="entry name" value="GLR_AS"/>
</dbReference>
<dbReference type="GO" id="GO:0009055">
    <property type="term" value="F:electron transfer activity"/>
    <property type="evidence" value="ECO:0007669"/>
    <property type="project" value="TreeGrafter"/>
</dbReference>
<dbReference type="EMBL" id="RKHR01000008">
    <property type="protein sequence ID" value="ROR97959.1"/>
    <property type="molecule type" value="Genomic_DNA"/>
</dbReference>
<accession>A0A3N2DDU7</accession>